<proteinExistence type="predicted"/>
<dbReference type="InterPro" id="IPR046702">
    <property type="entry name" value="DUF6572"/>
</dbReference>
<gene>
    <name evidence="1" type="ORF">PW220_05185</name>
</gene>
<accession>A0AA97A1U7</accession>
<protein>
    <submittedName>
        <fullName evidence="1">Uncharacterized protein</fullName>
    </submittedName>
</protein>
<dbReference type="RefSeq" id="WP_248054201.1">
    <property type="nucleotide sequence ID" value="NZ_CP118734.1"/>
</dbReference>
<dbReference type="EMBL" id="CP118734">
    <property type="protein sequence ID" value="WNY48125.1"/>
    <property type="molecule type" value="Genomic_DNA"/>
</dbReference>
<dbReference type="Proteomes" id="UP001301526">
    <property type="component" value="Chromosome"/>
</dbReference>
<keyword evidence="2" id="KW-1185">Reference proteome</keyword>
<organism evidence="1 2">
    <name type="scientific">Streptococcus iners subsp. hyiners</name>
    <dbReference type="NCBI Taxonomy" id="3028083"/>
    <lineage>
        <taxon>Bacteria</taxon>
        <taxon>Bacillati</taxon>
        <taxon>Bacillota</taxon>
        <taxon>Bacilli</taxon>
        <taxon>Lactobacillales</taxon>
        <taxon>Streptococcaceae</taxon>
        <taxon>Streptococcus</taxon>
        <taxon>Streptococcus iners</taxon>
    </lineage>
</organism>
<dbReference type="AlphaFoldDB" id="A0AA97A1U7"/>
<sequence>MKVLRGTDFIIYELNGQYSINWYRGRERFSYPIDEDLVKKALLTSKDGKEVMFYVEHGRWPEEDELEHYNESNVITHRGNDFIVYEENGKYEMHFMTGGFQDREVIYPISKELMERAFESPQDAYEVKIYLMTGHWPDKSQEELDRNFLRQFPEQILKTPTISKTLFSEYEFTKLLKQAIETVLQTSKIDSLGIVEEHLELLLLDPIKWQEETEIIHLQLLQEKLNNYIHFIESKQYVDSYGNDFTEKVINLTFQYAPSDNGLAFLVQVQKVLQPTDIRLKVVVPK</sequence>
<evidence type="ECO:0000313" key="2">
    <source>
        <dbReference type="Proteomes" id="UP001301526"/>
    </source>
</evidence>
<name>A0AA97A1U7_9STRE</name>
<dbReference type="Pfam" id="PF20212">
    <property type="entry name" value="DUF6572"/>
    <property type="match status" value="1"/>
</dbReference>
<reference evidence="1 2" key="1">
    <citation type="submission" date="2023-02" db="EMBL/GenBank/DDBJ databases">
        <title>Streptococcus sp. Genome Sequencing and Assembly.</title>
        <authorList>
            <person name="Shore S.M."/>
            <person name="Nicholson T.L."/>
        </authorList>
    </citation>
    <scope>NUCLEOTIDE SEQUENCE [LARGE SCALE GENOMIC DNA]</scope>
    <source>
        <strain evidence="1 2">29892</strain>
    </source>
</reference>
<evidence type="ECO:0000313" key="1">
    <source>
        <dbReference type="EMBL" id="WNY48125.1"/>
    </source>
</evidence>